<dbReference type="Pfam" id="PF06651">
    <property type="entry name" value="DUF1163"/>
    <property type="match status" value="1"/>
</dbReference>
<keyword evidence="3" id="KW-1185">Reference proteome</keyword>
<dbReference type="PANTHER" id="PTHR31125:SF13">
    <property type="entry name" value="PROTEIN, PUTATIVE (DUF1163)-RELATED"/>
    <property type="match status" value="1"/>
</dbReference>
<organism evidence="2 3">
    <name type="scientific">Brassica carinata</name>
    <name type="common">Ethiopian mustard</name>
    <name type="synonym">Abyssinian cabbage</name>
    <dbReference type="NCBI Taxonomy" id="52824"/>
    <lineage>
        <taxon>Eukaryota</taxon>
        <taxon>Viridiplantae</taxon>
        <taxon>Streptophyta</taxon>
        <taxon>Embryophyta</taxon>
        <taxon>Tracheophyta</taxon>
        <taxon>Spermatophyta</taxon>
        <taxon>Magnoliopsida</taxon>
        <taxon>eudicotyledons</taxon>
        <taxon>Gunneridae</taxon>
        <taxon>Pentapetalae</taxon>
        <taxon>rosids</taxon>
        <taxon>malvids</taxon>
        <taxon>Brassicales</taxon>
        <taxon>Brassicaceae</taxon>
        <taxon>Brassiceae</taxon>
        <taxon>Brassica</taxon>
    </lineage>
</organism>
<accession>A0A8X7VKM5</accession>
<evidence type="ECO:0000313" key="2">
    <source>
        <dbReference type="EMBL" id="KAG2312964.1"/>
    </source>
</evidence>
<name>A0A8X7VKM5_BRACI</name>
<dbReference type="Proteomes" id="UP000886595">
    <property type="component" value="Unassembled WGS sequence"/>
</dbReference>
<gene>
    <name evidence="2" type="ORF">Bca52824_024521</name>
</gene>
<sequence>MKQAVSLLADEDPDETTSSKRSATFLNVVALGNVEEPCICFDNSTDVTPPSYQECSDQLAMGETFGIKAPEKKEPTPVPEIEVASMDFTIHNITQTHLSATWDLLTRIPNRLPGTYICLQGDLQASFFYKNITIAISSRHRYENLKLYSPQQLRVSASIYEEDIGGLVGKNIIKDIKEKKEVKFGSQIFLTDCREKSTGVMRYACDEATLRFEPGSETKASSFGNNNPTCFNF</sequence>
<reference evidence="2 3" key="1">
    <citation type="submission" date="2020-02" db="EMBL/GenBank/DDBJ databases">
        <authorList>
            <person name="Ma Q."/>
            <person name="Huang Y."/>
            <person name="Song X."/>
            <person name="Pei D."/>
        </authorList>
    </citation>
    <scope>NUCLEOTIDE SEQUENCE [LARGE SCALE GENOMIC DNA]</scope>
    <source>
        <strain evidence="2">Sxm20200214</strain>
        <tissue evidence="2">Leaf</tissue>
    </source>
</reference>
<dbReference type="InterPro" id="IPR009544">
    <property type="entry name" value="DUF1163"/>
</dbReference>
<feature type="region of interest" description="Disordered" evidence="1">
    <location>
        <begin position="1"/>
        <end position="20"/>
    </location>
</feature>
<dbReference type="AlphaFoldDB" id="A0A8X7VKM5"/>
<protein>
    <submittedName>
        <fullName evidence="2">Uncharacterized protein</fullName>
    </submittedName>
</protein>
<dbReference type="PANTHER" id="PTHR31125">
    <property type="entry name" value="F20P5.22 PROTEIN-RELATED"/>
    <property type="match status" value="1"/>
</dbReference>
<dbReference type="OrthoDB" id="1055837at2759"/>
<comment type="caution">
    <text evidence="2">The sequence shown here is derived from an EMBL/GenBank/DDBJ whole genome shotgun (WGS) entry which is preliminary data.</text>
</comment>
<dbReference type="EMBL" id="JAAMPC010000005">
    <property type="protein sequence ID" value="KAG2312964.1"/>
    <property type="molecule type" value="Genomic_DNA"/>
</dbReference>
<evidence type="ECO:0000313" key="3">
    <source>
        <dbReference type="Proteomes" id="UP000886595"/>
    </source>
</evidence>
<evidence type="ECO:0000256" key="1">
    <source>
        <dbReference type="SAM" id="MobiDB-lite"/>
    </source>
</evidence>
<proteinExistence type="predicted"/>